<accession>A0A0U4W9E3</accession>
<dbReference type="Pfam" id="PF03372">
    <property type="entry name" value="Exo_endo_phos"/>
    <property type="match status" value="1"/>
</dbReference>
<dbReference type="AlphaFoldDB" id="A0A0U4W9E3"/>
<evidence type="ECO:0000259" key="1">
    <source>
        <dbReference type="Pfam" id="PF03372"/>
    </source>
</evidence>
<protein>
    <recommendedName>
        <fullName evidence="1">Endonuclease/exonuclease/phosphatase domain-containing protein</fullName>
    </recommendedName>
</protein>
<dbReference type="GO" id="GO:0006506">
    <property type="term" value="P:GPI anchor biosynthetic process"/>
    <property type="evidence" value="ECO:0007669"/>
    <property type="project" value="TreeGrafter"/>
</dbReference>
<dbReference type="RefSeq" id="WP_059314772.1">
    <property type="nucleotide sequence ID" value="NZ_CP013987.1"/>
</dbReference>
<gene>
    <name evidence="2" type="ORF">APT59_10380</name>
</gene>
<dbReference type="PANTHER" id="PTHR14859">
    <property type="entry name" value="CALCOFLUOR WHITE HYPERSENSITIVE PROTEIN PRECURSOR"/>
    <property type="match status" value="1"/>
</dbReference>
<dbReference type="InterPro" id="IPR051916">
    <property type="entry name" value="GPI-anchor_lipid_remodeler"/>
</dbReference>
<dbReference type="OrthoDB" id="9793162at2"/>
<dbReference type="PANTHER" id="PTHR14859:SF1">
    <property type="entry name" value="PGAP2-INTERACTING PROTEIN"/>
    <property type="match status" value="1"/>
</dbReference>
<dbReference type="Gene3D" id="3.60.10.10">
    <property type="entry name" value="Endonuclease/exonuclease/phosphatase"/>
    <property type="match status" value="1"/>
</dbReference>
<dbReference type="InterPro" id="IPR005135">
    <property type="entry name" value="Endo/exonuclease/phosphatase"/>
</dbReference>
<dbReference type="GO" id="GO:0016020">
    <property type="term" value="C:membrane"/>
    <property type="evidence" value="ECO:0007669"/>
    <property type="project" value="GOC"/>
</dbReference>
<name>A0A0U4W9E3_9PSED</name>
<evidence type="ECO:0000313" key="3">
    <source>
        <dbReference type="Proteomes" id="UP000064137"/>
    </source>
</evidence>
<dbReference type="Proteomes" id="UP000064137">
    <property type="component" value="Chromosome"/>
</dbReference>
<dbReference type="SUPFAM" id="SSF56219">
    <property type="entry name" value="DNase I-like"/>
    <property type="match status" value="1"/>
</dbReference>
<sequence length="253" mass="28604">MTNAQQGFSFKVLTINTHKGFTSFNRKFILPELREAVRTVSADIVFLQEVLGTHEKHPLRFENWPAAPQYEFLADSMWTDFAYGRNAVYPDGHHGNAVLSKFPIVSYDNFDISIAGPEKRGMLHCVLRIPDQALDLHVICVHLGLREKHRQMQMKLICEHINSLPSDAPVVVAGDFNDWRQKANDILGQGAGLEEVFMKTAGRLPKTFPAKRPLLCLDRIYTRNVSVGRPQVLGNQPWSHLSDHAPLAADFHL</sequence>
<dbReference type="EMBL" id="CP013987">
    <property type="protein sequence ID" value="ALZ84581.1"/>
    <property type="molecule type" value="Genomic_DNA"/>
</dbReference>
<proteinExistence type="predicted"/>
<dbReference type="InterPro" id="IPR036691">
    <property type="entry name" value="Endo/exonu/phosph_ase_sf"/>
</dbReference>
<organism evidence="2 3">
    <name type="scientific">Pseudomonas oryzihabitans</name>
    <dbReference type="NCBI Taxonomy" id="47885"/>
    <lineage>
        <taxon>Bacteria</taxon>
        <taxon>Pseudomonadati</taxon>
        <taxon>Pseudomonadota</taxon>
        <taxon>Gammaproteobacteria</taxon>
        <taxon>Pseudomonadales</taxon>
        <taxon>Pseudomonadaceae</taxon>
        <taxon>Pseudomonas</taxon>
    </lineage>
</organism>
<reference evidence="2 3" key="1">
    <citation type="submission" date="2016-01" db="EMBL/GenBank/DDBJ databases">
        <title>Annotation of Pseudomonas oryzihabitans USDA-ARS-USMARC-56511.</title>
        <authorList>
            <person name="Harhay G.P."/>
            <person name="Harhay D.M."/>
            <person name="Smith T.P.L."/>
            <person name="Bono J.L."/>
            <person name="Heaton M.P."/>
            <person name="Clawson M.L."/>
            <person name="Chitko-Mckown C.G."/>
            <person name="Capik S.F."/>
            <person name="DeDonder K.D."/>
            <person name="Apley M.D."/>
            <person name="Lubbers B.V."/>
            <person name="White B.J."/>
            <person name="Larson R.L."/>
        </authorList>
    </citation>
    <scope>NUCLEOTIDE SEQUENCE [LARGE SCALE GENOMIC DNA]</scope>
    <source>
        <strain evidence="2 3">USDA-ARS-USMARC-56511</strain>
    </source>
</reference>
<evidence type="ECO:0000313" key="2">
    <source>
        <dbReference type="EMBL" id="ALZ84581.1"/>
    </source>
</evidence>
<dbReference type="KEGG" id="por:APT59_10380"/>
<dbReference type="GO" id="GO:0003824">
    <property type="term" value="F:catalytic activity"/>
    <property type="evidence" value="ECO:0007669"/>
    <property type="project" value="InterPro"/>
</dbReference>
<feature type="domain" description="Endonuclease/exonuclease/phosphatase" evidence="1">
    <location>
        <begin position="33"/>
        <end position="244"/>
    </location>
</feature>